<accession>A0ABQ9JFL5</accession>
<keyword evidence="2" id="KW-1185">Reference proteome</keyword>
<gene>
    <name evidence="1" type="ORF">NQ317_004761</name>
</gene>
<sequence>MATKDWRFLPADIQHRATVRQRSNSAFPRSKLLPLANATMLMCRLPMLKEPPSLPNRVAALMLRDQSTVRDIGHFLLRISKGISFKFSLVLLMFYYNTFVDGLKCYVRPDYWKDLKSHIQRFQSVNMLLLNNIKAILEFSVLLTEDPLINKMHLKEGVHLKSNSKKYLNLGSPY</sequence>
<organism evidence="1 2">
    <name type="scientific">Molorchus minor</name>
    <dbReference type="NCBI Taxonomy" id="1323400"/>
    <lineage>
        <taxon>Eukaryota</taxon>
        <taxon>Metazoa</taxon>
        <taxon>Ecdysozoa</taxon>
        <taxon>Arthropoda</taxon>
        <taxon>Hexapoda</taxon>
        <taxon>Insecta</taxon>
        <taxon>Pterygota</taxon>
        <taxon>Neoptera</taxon>
        <taxon>Endopterygota</taxon>
        <taxon>Coleoptera</taxon>
        <taxon>Polyphaga</taxon>
        <taxon>Cucujiformia</taxon>
        <taxon>Chrysomeloidea</taxon>
        <taxon>Cerambycidae</taxon>
        <taxon>Lamiinae</taxon>
        <taxon>Monochamini</taxon>
        <taxon>Molorchus</taxon>
    </lineage>
</organism>
<proteinExistence type="predicted"/>
<reference evidence="1" key="1">
    <citation type="journal article" date="2023" name="Insect Mol. Biol.">
        <title>Genome sequencing provides insights into the evolution of gene families encoding plant cell wall-degrading enzymes in longhorned beetles.</title>
        <authorList>
            <person name="Shin N.R."/>
            <person name="Okamura Y."/>
            <person name="Kirsch R."/>
            <person name="Pauchet Y."/>
        </authorList>
    </citation>
    <scope>NUCLEOTIDE SEQUENCE</scope>
    <source>
        <strain evidence="1">MMC_N1</strain>
    </source>
</reference>
<comment type="caution">
    <text evidence="1">The sequence shown here is derived from an EMBL/GenBank/DDBJ whole genome shotgun (WGS) entry which is preliminary data.</text>
</comment>
<evidence type="ECO:0000313" key="2">
    <source>
        <dbReference type="Proteomes" id="UP001162164"/>
    </source>
</evidence>
<dbReference type="Proteomes" id="UP001162164">
    <property type="component" value="Unassembled WGS sequence"/>
</dbReference>
<evidence type="ECO:0000313" key="1">
    <source>
        <dbReference type="EMBL" id="KAJ8976677.1"/>
    </source>
</evidence>
<name>A0ABQ9JFL5_9CUCU</name>
<dbReference type="EMBL" id="JAPWTJ010000642">
    <property type="protein sequence ID" value="KAJ8976677.1"/>
    <property type="molecule type" value="Genomic_DNA"/>
</dbReference>
<protein>
    <submittedName>
        <fullName evidence="1">Uncharacterized protein</fullName>
    </submittedName>
</protein>